<name>A0AAV2CTT9_9ROSI</name>
<sequence>MLHFSDRQLDWSDELIIQEAAAAAKEEEEGVWDQEAPVGRPWIILSHGDKGEEAHTYVDMANGLHHSRPMSDLEDRLRGMKVYGHGCGRMLLMDLEEACDCVLLDTKSLIFDALPPWKKRENFVYRCCLLYLPPHPPSSKFTVMVFGVDRTLSSRGDSNVVAVAVFCGVGDKEWTVFLGGVCVDGVAACQGKIYAVGSLPRGTFQFFEIMLQPSYTVKLVHKVDLTNISRLRGCADIRRYLVESCGQLLLFHTSFAGNPYMNGNANVIVDIKALRIDVKTMKTKVVDDLGDMAFFLSWSDMNFFGSGGFGLCASKYGFKRNTIYMVNPFDSNLYSYNYRDRNVSITLSCPQVESCSMHEIVLCH</sequence>
<dbReference type="AlphaFoldDB" id="A0AAV2CTT9"/>
<dbReference type="EMBL" id="OZ034814">
    <property type="protein sequence ID" value="CAL1359995.1"/>
    <property type="molecule type" value="Genomic_DNA"/>
</dbReference>
<organism evidence="2 3">
    <name type="scientific">Linum trigynum</name>
    <dbReference type="NCBI Taxonomy" id="586398"/>
    <lineage>
        <taxon>Eukaryota</taxon>
        <taxon>Viridiplantae</taxon>
        <taxon>Streptophyta</taxon>
        <taxon>Embryophyta</taxon>
        <taxon>Tracheophyta</taxon>
        <taxon>Spermatophyta</taxon>
        <taxon>Magnoliopsida</taxon>
        <taxon>eudicotyledons</taxon>
        <taxon>Gunneridae</taxon>
        <taxon>Pentapetalae</taxon>
        <taxon>rosids</taxon>
        <taxon>fabids</taxon>
        <taxon>Malpighiales</taxon>
        <taxon>Linaceae</taxon>
        <taxon>Linum</taxon>
    </lineage>
</organism>
<dbReference type="PANTHER" id="PTHR40891">
    <property type="entry name" value="DUF295 DOMAIN-CONTAINING PROTEIN"/>
    <property type="match status" value="1"/>
</dbReference>
<dbReference type="Proteomes" id="UP001497516">
    <property type="component" value="Chromosome 10"/>
</dbReference>
<accession>A0AAV2CTT9</accession>
<gene>
    <name evidence="2" type="ORF">LTRI10_LOCUS7456</name>
</gene>
<evidence type="ECO:0000259" key="1">
    <source>
        <dbReference type="Pfam" id="PF03478"/>
    </source>
</evidence>
<protein>
    <recommendedName>
        <fullName evidence="1">KIB1-4 beta-propeller domain-containing protein</fullName>
    </recommendedName>
</protein>
<reference evidence="2 3" key="1">
    <citation type="submission" date="2024-04" db="EMBL/GenBank/DDBJ databases">
        <authorList>
            <person name="Fracassetti M."/>
        </authorList>
    </citation>
    <scope>NUCLEOTIDE SEQUENCE [LARGE SCALE GENOMIC DNA]</scope>
</reference>
<feature type="domain" description="KIB1-4 beta-propeller" evidence="1">
    <location>
        <begin position="74"/>
        <end position="334"/>
    </location>
</feature>
<dbReference type="Pfam" id="PF03478">
    <property type="entry name" value="Beta-prop_KIB1-4"/>
    <property type="match status" value="1"/>
</dbReference>
<dbReference type="InterPro" id="IPR005174">
    <property type="entry name" value="KIB1-4_b-propeller"/>
</dbReference>
<evidence type="ECO:0000313" key="3">
    <source>
        <dbReference type="Proteomes" id="UP001497516"/>
    </source>
</evidence>
<proteinExistence type="predicted"/>
<keyword evidence="3" id="KW-1185">Reference proteome</keyword>
<dbReference type="PANTHER" id="PTHR40891:SF1">
    <property type="entry name" value="DUF295 DOMAIN-CONTAINING PROTEIN"/>
    <property type="match status" value="1"/>
</dbReference>
<evidence type="ECO:0000313" key="2">
    <source>
        <dbReference type="EMBL" id="CAL1359995.1"/>
    </source>
</evidence>